<reference evidence="1 2" key="1">
    <citation type="submission" date="2016-10" db="EMBL/GenBank/DDBJ databases">
        <authorList>
            <person name="de Groot N.N."/>
        </authorList>
    </citation>
    <scope>NUCLEOTIDE SEQUENCE [LARGE SCALE GENOMIC DNA]</scope>
    <source>
        <strain evidence="1 2">DSM 44149</strain>
    </source>
</reference>
<gene>
    <name evidence="1" type="ORF">SAMN04489726_0142</name>
</gene>
<dbReference type="AlphaFoldDB" id="A0A1G9R171"/>
<sequence length="34" mass="3952">MDRITIPDARELAGELARHQEVREYSVSSEHLGW</sequence>
<accession>A0A1G9R171</accession>
<proteinExistence type="predicted"/>
<organism evidence="1 2">
    <name type="scientific">Allokutzneria albata</name>
    <name type="common">Kibdelosporangium albatum</name>
    <dbReference type="NCBI Taxonomy" id="211114"/>
    <lineage>
        <taxon>Bacteria</taxon>
        <taxon>Bacillati</taxon>
        <taxon>Actinomycetota</taxon>
        <taxon>Actinomycetes</taxon>
        <taxon>Pseudonocardiales</taxon>
        <taxon>Pseudonocardiaceae</taxon>
        <taxon>Allokutzneria</taxon>
    </lineage>
</organism>
<name>A0A1G9R171_ALLAB</name>
<keyword evidence="2" id="KW-1185">Reference proteome</keyword>
<dbReference type="Proteomes" id="UP000183376">
    <property type="component" value="Chromosome I"/>
</dbReference>
<evidence type="ECO:0000313" key="2">
    <source>
        <dbReference type="Proteomes" id="UP000183376"/>
    </source>
</evidence>
<protein>
    <submittedName>
        <fullName evidence="1">Uncharacterized protein</fullName>
    </submittedName>
</protein>
<evidence type="ECO:0000313" key="1">
    <source>
        <dbReference type="EMBL" id="SDM16998.1"/>
    </source>
</evidence>
<dbReference type="EMBL" id="LT629701">
    <property type="protein sequence ID" value="SDM16998.1"/>
    <property type="molecule type" value="Genomic_DNA"/>
</dbReference>
<dbReference type="STRING" id="211114.SAMN04489726_0142"/>